<organism evidence="2">
    <name type="scientific">marine sediment metagenome</name>
    <dbReference type="NCBI Taxonomy" id="412755"/>
    <lineage>
        <taxon>unclassified sequences</taxon>
        <taxon>metagenomes</taxon>
        <taxon>ecological metagenomes</taxon>
    </lineage>
</organism>
<protein>
    <submittedName>
        <fullName evidence="2">Uncharacterized protein</fullName>
    </submittedName>
</protein>
<gene>
    <name evidence="2" type="ORF">S12H4_60860</name>
</gene>
<evidence type="ECO:0000313" key="2">
    <source>
        <dbReference type="EMBL" id="GAJ16686.1"/>
    </source>
</evidence>
<sequence>MKIMEENRENKTLNVKDWIILSTTMIAAVLTILALVWQIPPSSGIVSATFLLMLSFIFFVNSVSTNSKAN</sequence>
<keyword evidence="1" id="KW-0812">Transmembrane</keyword>
<evidence type="ECO:0000256" key="1">
    <source>
        <dbReference type="SAM" id="Phobius"/>
    </source>
</evidence>
<feature type="transmembrane region" description="Helical" evidence="1">
    <location>
        <begin position="45"/>
        <end position="64"/>
    </location>
</feature>
<accession>X1VLI4</accession>
<dbReference type="EMBL" id="BARW01040182">
    <property type="protein sequence ID" value="GAJ16686.1"/>
    <property type="molecule type" value="Genomic_DNA"/>
</dbReference>
<reference evidence="2" key="1">
    <citation type="journal article" date="2014" name="Front. Microbiol.">
        <title>High frequency of phylogenetically diverse reductive dehalogenase-homologous genes in deep subseafloor sedimentary metagenomes.</title>
        <authorList>
            <person name="Kawai M."/>
            <person name="Futagami T."/>
            <person name="Toyoda A."/>
            <person name="Takaki Y."/>
            <person name="Nishi S."/>
            <person name="Hori S."/>
            <person name="Arai W."/>
            <person name="Tsubouchi T."/>
            <person name="Morono Y."/>
            <person name="Uchiyama I."/>
            <person name="Ito T."/>
            <person name="Fujiyama A."/>
            <person name="Inagaki F."/>
            <person name="Takami H."/>
        </authorList>
    </citation>
    <scope>NUCLEOTIDE SEQUENCE</scope>
    <source>
        <strain evidence="2">Expedition CK06-06</strain>
    </source>
</reference>
<proteinExistence type="predicted"/>
<dbReference type="AlphaFoldDB" id="X1VLI4"/>
<keyword evidence="1" id="KW-0472">Membrane</keyword>
<feature type="transmembrane region" description="Helical" evidence="1">
    <location>
        <begin position="18"/>
        <end position="39"/>
    </location>
</feature>
<name>X1VLI4_9ZZZZ</name>
<comment type="caution">
    <text evidence="2">The sequence shown here is derived from an EMBL/GenBank/DDBJ whole genome shotgun (WGS) entry which is preliminary data.</text>
</comment>
<keyword evidence="1" id="KW-1133">Transmembrane helix</keyword>